<feature type="transmembrane region" description="Helical" evidence="1">
    <location>
        <begin position="34"/>
        <end position="52"/>
    </location>
</feature>
<dbReference type="Proteomes" id="UP000202420">
    <property type="component" value="Segment"/>
</dbReference>
<organism evidence="2 3">
    <name type="scientific">Chlorovirus heliozoae</name>
    <dbReference type="NCBI Taxonomy" id="322019"/>
    <lineage>
        <taxon>Viruses</taxon>
        <taxon>Varidnaviria</taxon>
        <taxon>Bamfordvirae</taxon>
        <taxon>Nucleocytoviricota</taxon>
        <taxon>Megaviricetes</taxon>
        <taxon>Algavirales</taxon>
        <taxon>Phycodnaviridae</taxon>
        <taxon>Chlorovirus</taxon>
    </lineage>
</organism>
<gene>
    <name evidence="2" type="primary">z639R</name>
    <name evidence="2" type="ORF">ATCV1_z639R</name>
</gene>
<dbReference type="KEGG" id="vg:5470217"/>
<keyword evidence="1" id="KW-0812">Transmembrane</keyword>
<dbReference type="GeneID" id="5470217"/>
<keyword evidence="3" id="KW-1185">Reference proteome</keyword>
<reference evidence="2 3" key="1">
    <citation type="submission" date="2006-09" db="EMBL/GenBank/DDBJ databases">
        <title>Sequence and annotation of the 288-kb ATCV-1 virus that infects an endosymbiotic Chlorella strain of the heliozoon Acanthocystis turfacea.</title>
        <authorList>
            <person name="Fitzgerald L.A."/>
            <person name="Graves M.V."/>
            <person name="Li X."/>
            <person name="Pfitzner A.J.P."/>
            <person name="Hartigan J."/>
            <person name="Van Etten J.L."/>
        </authorList>
    </citation>
    <scope>NUCLEOTIDE SEQUENCE [LARGE SCALE GENOMIC DNA]</scope>
    <source>
        <strain evidence="2 3">ATCV-1</strain>
    </source>
</reference>
<dbReference type="EMBL" id="EF101928">
    <property type="protein sequence ID" value="ABT16773.1"/>
    <property type="molecule type" value="Genomic_DNA"/>
</dbReference>
<accession>A7K9P9</accession>
<keyword evidence="1" id="KW-1133">Transmembrane helix</keyword>
<name>A7K9P9_9PHYC</name>
<evidence type="ECO:0000256" key="1">
    <source>
        <dbReference type="SAM" id="Phobius"/>
    </source>
</evidence>
<dbReference type="RefSeq" id="YP_001427120.1">
    <property type="nucleotide sequence ID" value="NC_008724.1"/>
</dbReference>
<keyword evidence="1" id="KW-0472">Membrane</keyword>
<evidence type="ECO:0000313" key="2">
    <source>
        <dbReference type="EMBL" id="ABT16773.1"/>
    </source>
</evidence>
<proteinExistence type="predicted"/>
<evidence type="ECO:0000313" key="3">
    <source>
        <dbReference type="Proteomes" id="UP000202420"/>
    </source>
</evidence>
<protein>
    <submittedName>
        <fullName evidence="2">Uncharacterized protein z639R</fullName>
    </submittedName>
</protein>
<sequence length="87" mass="8963">MALRSTPLVAVLLVATALVSAALGSAGLGAAVRMMVFLTTVVVFICLGLMMVSRTTVRFLAASMAAREAAMRAQDSLMEAMVLGVGM</sequence>